<dbReference type="EMBL" id="MAHS01000012">
    <property type="protein sequence ID" value="OPB47768.1"/>
    <property type="molecule type" value="Genomic_DNA"/>
</dbReference>
<evidence type="ECO:0000256" key="1">
    <source>
        <dbReference type="ARBA" id="ARBA00001561"/>
    </source>
</evidence>
<organism evidence="7 11">
    <name type="scientific">Elizabethkingia anophelis</name>
    <dbReference type="NCBI Taxonomy" id="1117645"/>
    <lineage>
        <taxon>Bacteria</taxon>
        <taxon>Pseudomonadati</taxon>
        <taxon>Bacteroidota</taxon>
        <taxon>Flavobacteriia</taxon>
        <taxon>Flavobacteriales</taxon>
        <taxon>Weeksellaceae</taxon>
        <taxon>Elizabethkingia</taxon>
    </lineage>
</organism>
<sequence>MKMNNPLFNLKKYLFLLAGVLFISLSAQKKFTLVIDPGHGNKNGSARTYSDLGEVREDHVVLAVGLKLGKLLEKNKDIKVIFTRTSDVLPSLTERTNLANRSKADLFVSIHCNATGTTNGSAYGTETYIQGPNQNSTNLEVAKRENSVIYLDKEDRQNFASYDPNSPESLIALKLQQSKYLESSLLIGSMVEENFEKKDKRLSRGVKQANLHVLRLNAMPSILVETGFVNNYEEAQYLISEKGQQEIAESIYDAIIGYKKAVERNRGTVSTEEAKPVKVEAPLKNDFRILLMTTQNRYNENDPALRGLNYILPIKEGVFYKYYYATTNLASVKDGNIKTAKDAGFINAVAIGFIPNAVISKGYYTIEVAVSKEKLNSSSYILQTLKDIKRDKRDGTFYYTFGKVNTLESAIKLQKTLEEKGIKNTIIEKVTE</sequence>
<reference evidence="5 10" key="3">
    <citation type="submission" date="2016-07" db="EMBL/GenBank/DDBJ databases">
        <title>Revisiting the taxonomy of the Elizabethkingia Genus using Whole-Genome Sequencing, Optical Mapping, and MALDI-TOF, along with proposal of three novel Elizabethkingia species: Elizabethkingia bruuniana sp. nov., Elizabethkingia ursingii sp. nov., and Elizabethkingia occulta sp. nov.</title>
        <authorList>
            <person name="Nicholson A.C."/>
        </authorList>
    </citation>
    <scope>NUCLEOTIDE SEQUENCE [LARGE SCALE GENOMIC DNA]</scope>
    <source>
        <strain evidence="5 10">F3201</strain>
    </source>
</reference>
<keyword evidence="3 5" id="KW-0378">Hydrolase</keyword>
<evidence type="ECO:0000313" key="6">
    <source>
        <dbReference type="EMBL" id="AQX49681.1"/>
    </source>
</evidence>
<evidence type="ECO:0000256" key="3">
    <source>
        <dbReference type="ARBA" id="ARBA00022801"/>
    </source>
</evidence>
<dbReference type="FunFam" id="3.40.630.40:FF:000005">
    <property type="entry name" value="N-acetylmuramoyl-L-alanine amidase (AmiA)"/>
    <property type="match status" value="1"/>
</dbReference>
<dbReference type="EC" id="3.5.1.28" evidence="2"/>
<dbReference type="AlphaFoldDB" id="A0A085CND4"/>
<dbReference type="PANTHER" id="PTHR30404:SF0">
    <property type="entry name" value="N-ACETYLMURAMOYL-L-ALANINE AMIDASE AMIC"/>
    <property type="match status" value="1"/>
</dbReference>
<evidence type="ECO:0000313" key="5">
    <source>
        <dbReference type="EMBL" id="AQX01064.1"/>
    </source>
</evidence>
<evidence type="ECO:0000313" key="7">
    <source>
        <dbReference type="EMBL" id="MDV3665658.1"/>
    </source>
</evidence>
<dbReference type="OrthoDB" id="9806267at2"/>
<gene>
    <name evidence="6" type="ORF">AYC66_02885</name>
    <name evidence="8" type="ORF">BAY09_06900</name>
    <name evidence="5" type="ORF">BBD32_06135</name>
    <name evidence="7" type="ORF">CMU51_16520</name>
</gene>
<dbReference type="Proteomes" id="UP000189738">
    <property type="component" value="Chromosome"/>
</dbReference>
<dbReference type="InterPro" id="IPR002508">
    <property type="entry name" value="MurNAc-LAA_cat"/>
</dbReference>
<dbReference type="SMART" id="SM00646">
    <property type="entry name" value="Ami_3"/>
    <property type="match status" value="1"/>
</dbReference>
<dbReference type="GO" id="GO:0008745">
    <property type="term" value="F:N-acetylmuramoyl-L-alanine amidase activity"/>
    <property type="evidence" value="ECO:0007669"/>
    <property type="project" value="UniProtKB-EC"/>
</dbReference>
<reference evidence="8" key="2">
    <citation type="submission" date="2016-06" db="EMBL/GenBank/DDBJ databases">
        <authorList>
            <person name="Nicholson A.C."/>
        </authorList>
    </citation>
    <scope>NUCLEOTIDE SEQUENCE [LARGE SCALE GENOMIC DNA]</scope>
    <source>
        <strain evidence="8">E6809</strain>
    </source>
</reference>
<accession>A0A102DQ87</accession>
<dbReference type="Pfam" id="PF01520">
    <property type="entry name" value="Amidase_3"/>
    <property type="match status" value="1"/>
</dbReference>
<dbReference type="InterPro" id="IPR050695">
    <property type="entry name" value="N-acetylmuramoyl_amidase_3"/>
</dbReference>
<dbReference type="RefSeq" id="WP_009087419.1">
    <property type="nucleotide sequence ID" value="NZ_AP022313.1"/>
</dbReference>
<dbReference type="EMBL" id="CP016374">
    <property type="protein sequence ID" value="AQX01064.1"/>
    <property type="molecule type" value="Genomic_DNA"/>
</dbReference>
<evidence type="ECO:0000259" key="4">
    <source>
        <dbReference type="SMART" id="SM00646"/>
    </source>
</evidence>
<dbReference type="SUPFAM" id="SSF53187">
    <property type="entry name" value="Zn-dependent exopeptidases"/>
    <property type="match status" value="1"/>
</dbReference>
<dbReference type="PANTHER" id="PTHR30404">
    <property type="entry name" value="N-ACETYLMURAMOYL-L-ALANINE AMIDASE"/>
    <property type="match status" value="1"/>
</dbReference>
<evidence type="ECO:0000313" key="10">
    <source>
        <dbReference type="Proteomes" id="UP000190848"/>
    </source>
</evidence>
<dbReference type="CDD" id="cd02696">
    <property type="entry name" value="MurNAc-LAA"/>
    <property type="match status" value="1"/>
</dbReference>
<dbReference type="GeneID" id="56684777"/>
<name>A0A085CND4_9FLAO</name>
<proteinExistence type="predicted"/>
<accession>A0A085CND4</accession>
<evidence type="ECO:0000313" key="8">
    <source>
        <dbReference type="EMBL" id="OPB47768.1"/>
    </source>
</evidence>
<dbReference type="GO" id="GO:0030288">
    <property type="term" value="C:outer membrane-bounded periplasmic space"/>
    <property type="evidence" value="ECO:0007669"/>
    <property type="project" value="TreeGrafter"/>
</dbReference>
<accession>A0A1T3EP91</accession>
<dbReference type="GO" id="GO:0009253">
    <property type="term" value="P:peptidoglycan catabolic process"/>
    <property type="evidence" value="ECO:0007669"/>
    <property type="project" value="InterPro"/>
</dbReference>
<dbReference type="Proteomes" id="UP000190848">
    <property type="component" value="Chromosome"/>
</dbReference>
<comment type="catalytic activity">
    <reaction evidence="1">
        <text>Hydrolyzes the link between N-acetylmuramoyl residues and L-amino acid residues in certain cell-wall glycopeptides.</text>
        <dbReference type="EC" id="3.5.1.28"/>
    </reaction>
</comment>
<feature type="domain" description="MurNAc-LAA" evidence="4">
    <location>
        <begin position="96"/>
        <end position="256"/>
    </location>
</feature>
<dbReference type="EMBL" id="CP014339">
    <property type="protein sequence ID" value="AQX49681.1"/>
    <property type="molecule type" value="Genomic_DNA"/>
</dbReference>
<reference evidence="6 9" key="1">
    <citation type="submission" date="2016-02" db="EMBL/GenBank/DDBJ databases">
        <authorList>
            <person name="Nicholson A.C."/>
            <person name="Humrighouse B.W."/>
            <person name="Loparev V."/>
            <person name="Emery B."/>
            <person name="Graziano J."/>
            <person name="McQuiston J.R."/>
        </authorList>
    </citation>
    <scope>NUCLEOTIDE SEQUENCE [LARGE SCALE GENOMIC DNA]</scope>
    <source>
        <strain evidence="6 9">E6809</strain>
    </source>
</reference>
<evidence type="ECO:0000256" key="2">
    <source>
        <dbReference type="ARBA" id="ARBA00011901"/>
    </source>
</evidence>
<reference evidence="7" key="4">
    <citation type="submission" date="2023-02" db="EMBL/GenBank/DDBJ databases">
        <title>Elizabethkingia anophelis draft genomes.</title>
        <authorList>
            <person name="Nicholson A.C."/>
            <person name="Whitney A.M."/>
            <person name="Humrighouse B.W."/>
            <person name="Villarma A."/>
            <person name="Bell M."/>
            <person name="Mcquiston J."/>
        </authorList>
    </citation>
    <scope>NUCLEOTIDE SEQUENCE</scope>
    <source>
        <strain evidence="7">B4955</strain>
    </source>
</reference>
<evidence type="ECO:0000313" key="9">
    <source>
        <dbReference type="Proteomes" id="UP000189738"/>
    </source>
</evidence>
<dbReference type="Gene3D" id="3.40.630.40">
    <property type="entry name" value="Zn-dependent exopeptidases"/>
    <property type="match status" value="1"/>
</dbReference>
<dbReference type="Proteomes" id="UP001189000">
    <property type="component" value="Unassembled WGS sequence"/>
</dbReference>
<evidence type="ECO:0000313" key="11">
    <source>
        <dbReference type="Proteomes" id="UP001189000"/>
    </source>
</evidence>
<dbReference type="EMBL" id="NWGY01000017">
    <property type="protein sequence ID" value="MDV3665658.1"/>
    <property type="molecule type" value="Genomic_DNA"/>
</dbReference>
<protein>
    <recommendedName>
        <fullName evidence="2">N-acetylmuramoyl-L-alanine amidase</fullName>
        <ecNumber evidence="2">3.5.1.28</ecNumber>
    </recommendedName>
</protein>